<name>A0A0J6XZ03_COCIT</name>
<protein>
    <recommendedName>
        <fullName evidence="4">Secreted protein</fullName>
    </recommendedName>
</protein>
<feature type="chain" id="PRO_5005284670" description="Secreted protein" evidence="1">
    <location>
        <begin position="31"/>
        <end position="108"/>
    </location>
</feature>
<dbReference type="Proteomes" id="UP000054565">
    <property type="component" value="Unassembled WGS sequence"/>
</dbReference>
<proteinExistence type="predicted"/>
<sequence>MAWQRHKAQKAQISFANFLFLLSTSRFGCAQHPNSNGNMPGMGSRAVRLMYGPKTNHTEVTSVLTKAKMSFQLPFASVRCKPFPTRQRNLPYDEWHWAPTVSYKRAGS</sequence>
<feature type="signal peptide" evidence="1">
    <location>
        <begin position="1"/>
        <end position="30"/>
    </location>
</feature>
<keyword evidence="1" id="KW-0732">Signal</keyword>
<evidence type="ECO:0000313" key="2">
    <source>
        <dbReference type="EMBL" id="KMP01521.1"/>
    </source>
</evidence>
<dbReference type="EMBL" id="DS028093">
    <property type="protein sequence ID" value="KMP01521.1"/>
    <property type="molecule type" value="Genomic_DNA"/>
</dbReference>
<gene>
    <name evidence="2" type="ORF">CIRG_01660</name>
</gene>
<organism evidence="2 3">
    <name type="scientific">Coccidioides immitis RMSCC 2394</name>
    <dbReference type="NCBI Taxonomy" id="404692"/>
    <lineage>
        <taxon>Eukaryota</taxon>
        <taxon>Fungi</taxon>
        <taxon>Dikarya</taxon>
        <taxon>Ascomycota</taxon>
        <taxon>Pezizomycotina</taxon>
        <taxon>Eurotiomycetes</taxon>
        <taxon>Eurotiomycetidae</taxon>
        <taxon>Onygenales</taxon>
        <taxon>Onygenaceae</taxon>
        <taxon>Coccidioides</taxon>
    </lineage>
</organism>
<evidence type="ECO:0008006" key="4">
    <source>
        <dbReference type="Google" id="ProtNLM"/>
    </source>
</evidence>
<reference evidence="3" key="1">
    <citation type="journal article" date="2010" name="Genome Res.">
        <title>Population genomic sequencing of Coccidioides fungi reveals recent hybridization and transposon control.</title>
        <authorList>
            <person name="Neafsey D.E."/>
            <person name="Barker B.M."/>
            <person name="Sharpton T.J."/>
            <person name="Stajich J.E."/>
            <person name="Park D.J."/>
            <person name="Whiston E."/>
            <person name="Hung C.-Y."/>
            <person name="McMahan C."/>
            <person name="White J."/>
            <person name="Sykes S."/>
            <person name="Heiman D."/>
            <person name="Young S."/>
            <person name="Zeng Q."/>
            <person name="Abouelleil A."/>
            <person name="Aftuck L."/>
            <person name="Bessette D."/>
            <person name="Brown A."/>
            <person name="FitzGerald M."/>
            <person name="Lui A."/>
            <person name="Macdonald J.P."/>
            <person name="Priest M."/>
            <person name="Orbach M.J."/>
            <person name="Galgiani J.N."/>
            <person name="Kirkland T.N."/>
            <person name="Cole G.T."/>
            <person name="Birren B.W."/>
            <person name="Henn M.R."/>
            <person name="Taylor J.W."/>
            <person name="Rounsley S.D."/>
        </authorList>
    </citation>
    <scope>NUCLEOTIDE SEQUENCE [LARGE SCALE GENOMIC DNA]</scope>
    <source>
        <strain evidence="3">RMSCC 2394</strain>
    </source>
</reference>
<dbReference type="AlphaFoldDB" id="A0A0J6XZ03"/>
<evidence type="ECO:0000256" key="1">
    <source>
        <dbReference type="SAM" id="SignalP"/>
    </source>
</evidence>
<evidence type="ECO:0000313" key="3">
    <source>
        <dbReference type="Proteomes" id="UP000054565"/>
    </source>
</evidence>
<accession>A0A0J6XZ03</accession>